<comment type="caution">
    <text evidence="1">The sequence shown here is derived from an EMBL/GenBank/DDBJ whole genome shotgun (WGS) entry which is preliminary data.</text>
</comment>
<dbReference type="RefSeq" id="WP_188984175.1">
    <property type="nucleotide sequence ID" value="NZ_BMPO01000007.1"/>
</dbReference>
<dbReference type="Pfam" id="PF20288">
    <property type="entry name" value="MC2"/>
    <property type="match status" value="1"/>
</dbReference>
<dbReference type="AlphaFoldDB" id="A0A917PZU0"/>
<evidence type="ECO:0008006" key="3">
    <source>
        <dbReference type="Google" id="ProtNLM"/>
    </source>
</evidence>
<keyword evidence="2" id="KW-1185">Reference proteome</keyword>
<dbReference type="EMBL" id="BMPO01000007">
    <property type="protein sequence ID" value="GGK02715.1"/>
    <property type="molecule type" value="Genomic_DNA"/>
</dbReference>
<reference evidence="1" key="2">
    <citation type="submission" date="2020-09" db="EMBL/GenBank/DDBJ databases">
        <authorList>
            <person name="Sun Q."/>
            <person name="Ohkuma M."/>
        </authorList>
    </citation>
    <scope>NUCLEOTIDE SEQUENCE</scope>
    <source>
        <strain evidence="1">JCM 30078</strain>
    </source>
</reference>
<dbReference type="Proteomes" id="UP000635983">
    <property type="component" value="Unassembled WGS sequence"/>
</dbReference>
<accession>A0A917PZU0</accession>
<reference evidence="1" key="1">
    <citation type="journal article" date="2014" name="Int. J. Syst. Evol. Microbiol.">
        <title>Complete genome sequence of Corynebacterium casei LMG S-19264T (=DSM 44701T), isolated from a smear-ripened cheese.</title>
        <authorList>
            <consortium name="US DOE Joint Genome Institute (JGI-PGF)"/>
            <person name="Walter F."/>
            <person name="Albersmeier A."/>
            <person name="Kalinowski J."/>
            <person name="Ruckert C."/>
        </authorList>
    </citation>
    <scope>NUCLEOTIDE SEQUENCE</scope>
    <source>
        <strain evidence="1">JCM 30078</strain>
    </source>
</reference>
<gene>
    <name evidence="1" type="ORF">GCM10009304_30660</name>
</gene>
<sequence length="164" mass="18106">MGKINPLGTAPFNSPYELGIRMVYMLSSLFPNGADLQKLILLDYAAIYSGDFGGPNSLHTPVPFRNAELYGRRNLVQTGLYLMSTKGLVDVQLDKDGITYYAGENSRALVGSIGSSYSLNLAQRCEWVVLRYGSIDTIELTNIFHDIGRRWEAEIDGFAKGVDS</sequence>
<proteinExistence type="predicted"/>
<evidence type="ECO:0000313" key="1">
    <source>
        <dbReference type="EMBL" id="GGK02715.1"/>
    </source>
</evidence>
<organism evidence="1 2">
    <name type="scientific">Pseudomonas matsuisoli</name>
    <dbReference type="NCBI Taxonomy" id="1515666"/>
    <lineage>
        <taxon>Bacteria</taxon>
        <taxon>Pseudomonadati</taxon>
        <taxon>Pseudomonadota</taxon>
        <taxon>Gammaproteobacteria</taxon>
        <taxon>Pseudomonadales</taxon>
        <taxon>Pseudomonadaceae</taxon>
        <taxon>Pseudomonas</taxon>
    </lineage>
</organism>
<evidence type="ECO:0000313" key="2">
    <source>
        <dbReference type="Proteomes" id="UP000635983"/>
    </source>
</evidence>
<name>A0A917PZU0_9PSED</name>
<protein>
    <recommendedName>
        <fullName evidence="3">Threonine transporter RhtB</fullName>
    </recommendedName>
</protein>
<dbReference type="InterPro" id="IPR046904">
    <property type="entry name" value="ABC-3C_MC2"/>
</dbReference>